<evidence type="ECO:0000313" key="3">
    <source>
        <dbReference type="Proteomes" id="UP000217790"/>
    </source>
</evidence>
<organism evidence="2 3">
    <name type="scientific">Armillaria gallica</name>
    <name type="common">Bulbous honey fungus</name>
    <name type="synonym">Armillaria bulbosa</name>
    <dbReference type="NCBI Taxonomy" id="47427"/>
    <lineage>
        <taxon>Eukaryota</taxon>
        <taxon>Fungi</taxon>
        <taxon>Dikarya</taxon>
        <taxon>Basidiomycota</taxon>
        <taxon>Agaricomycotina</taxon>
        <taxon>Agaricomycetes</taxon>
        <taxon>Agaricomycetidae</taxon>
        <taxon>Agaricales</taxon>
        <taxon>Marasmiineae</taxon>
        <taxon>Physalacriaceae</taxon>
        <taxon>Armillaria</taxon>
    </lineage>
</organism>
<reference evidence="3" key="1">
    <citation type="journal article" date="2017" name="Nat. Ecol. Evol.">
        <title>Genome expansion and lineage-specific genetic innovations in the forest pathogenic fungi Armillaria.</title>
        <authorList>
            <person name="Sipos G."/>
            <person name="Prasanna A.N."/>
            <person name="Walter M.C."/>
            <person name="O'Connor E."/>
            <person name="Balint B."/>
            <person name="Krizsan K."/>
            <person name="Kiss B."/>
            <person name="Hess J."/>
            <person name="Varga T."/>
            <person name="Slot J."/>
            <person name="Riley R."/>
            <person name="Boka B."/>
            <person name="Rigling D."/>
            <person name="Barry K."/>
            <person name="Lee J."/>
            <person name="Mihaltcheva S."/>
            <person name="LaButti K."/>
            <person name="Lipzen A."/>
            <person name="Waldron R."/>
            <person name="Moloney N.M."/>
            <person name="Sperisen C."/>
            <person name="Kredics L."/>
            <person name="Vagvoelgyi C."/>
            <person name="Patrignani A."/>
            <person name="Fitzpatrick D."/>
            <person name="Nagy I."/>
            <person name="Doyle S."/>
            <person name="Anderson J.B."/>
            <person name="Grigoriev I.V."/>
            <person name="Gueldener U."/>
            <person name="Muensterkoetter M."/>
            <person name="Nagy L.G."/>
        </authorList>
    </citation>
    <scope>NUCLEOTIDE SEQUENCE [LARGE SCALE GENOMIC DNA]</scope>
    <source>
        <strain evidence="3">Ar21-2</strain>
    </source>
</reference>
<dbReference type="AlphaFoldDB" id="A0A2H3E3A1"/>
<dbReference type="OrthoDB" id="10550649at2759"/>
<evidence type="ECO:0000256" key="1">
    <source>
        <dbReference type="SAM" id="MobiDB-lite"/>
    </source>
</evidence>
<feature type="region of interest" description="Disordered" evidence="1">
    <location>
        <begin position="15"/>
        <end position="54"/>
    </location>
</feature>
<sequence length="186" mass="21065">MPIAEGTRFDFVPWEAKVEKRAEQGGQGGPISPKMRKRQAKTPTSPSPSSPTDVFAKLSLTSPTLRKFDNAFIDPQFACRCRQYDQCSRGEDENNLVRCWTERFKGPSVTFIFHRRRLTYHLRGPLKVALTTFQTLERLLKADTRRRVSNWTLLVFNVGSHALKIAAHDHFYGLKAASVGLPETSA</sequence>
<evidence type="ECO:0000313" key="2">
    <source>
        <dbReference type="EMBL" id="PBK98182.1"/>
    </source>
</evidence>
<name>A0A2H3E3A1_ARMGA</name>
<dbReference type="EMBL" id="KZ293648">
    <property type="protein sequence ID" value="PBK98182.1"/>
    <property type="molecule type" value="Genomic_DNA"/>
</dbReference>
<dbReference type="InParanoid" id="A0A2H3E3A1"/>
<gene>
    <name evidence="2" type="ORF">ARMGADRAFT_569920</name>
</gene>
<protein>
    <submittedName>
        <fullName evidence="2">Uncharacterized protein</fullName>
    </submittedName>
</protein>
<dbReference type="Proteomes" id="UP000217790">
    <property type="component" value="Unassembled WGS sequence"/>
</dbReference>
<keyword evidence="3" id="KW-1185">Reference proteome</keyword>
<accession>A0A2H3E3A1</accession>
<proteinExistence type="predicted"/>